<organism evidence="1 2">
    <name type="scientific">Vespula germanica</name>
    <name type="common">German yellow jacket</name>
    <name type="synonym">Paravespula germanica</name>
    <dbReference type="NCBI Taxonomy" id="30212"/>
    <lineage>
        <taxon>Eukaryota</taxon>
        <taxon>Metazoa</taxon>
        <taxon>Ecdysozoa</taxon>
        <taxon>Arthropoda</taxon>
        <taxon>Hexapoda</taxon>
        <taxon>Insecta</taxon>
        <taxon>Pterygota</taxon>
        <taxon>Neoptera</taxon>
        <taxon>Endopterygota</taxon>
        <taxon>Hymenoptera</taxon>
        <taxon>Apocrita</taxon>
        <taxon>Aculeata</taxon>
        <taxon>Vespoidea</taxon>
        <taxon>Vespidae</taxon>
        <taxon>Vespinae</taxon>
        <taxon>Vespula</taxon>
    </lineage>
</organism>
<keyword evidence="2" id="KW-1185">Reference proteome</keyword>
<gene>
    <name evidence="1" type="ORF">HZH68_007443</name>
</gene>
<evidence type="ECO:0000313" key="2">
    <source>
        <dbReference type="Proteomes" id="UP000617340"/>
    </source>
</evidence>
<evidence type="ECO:0000313" key="1">
    <source>
        <dbReference type="EMBL" id="KAF7401623.1"/>
    </source>
</evidence>
<proteinExistence type="predicted"/>
<reference evidence="1" key="1">
    <citation type="journal article" date="2020" name="G3 (Bethesda)">
        <title>High-Quality Assemblies for Three Invasive Social Wasps from the &lt;i&gt;Vespula&lt;/i&gt; Genus.</title>
        <authorList>
            <person name="Harrop T.W.R."/>
            <person name="Guhlin J."/>
            <person name="McLaughlin G.M."/>
            <person name="Permina E."/>
            <person name="Stockwell P."/>
            <person name="Gilligan J."/>
            <person name="Le Lec M.F."/>
            <person name="Gruber M.A.M."/>
            <person name="Quinn O."/>
            <person name="Lovegrove M."/>
            <person name="Duncan E.J."/>
            <person name="Remnant E.J."/>
            <person name="Van Eeckhoven J."/>
            <person name="Graham B."/>
            <person name="Knapp R.A."/>
            <person name="Langford K.W."/>
            <person name="Kronenberg Z."/>
            <person name="Press M.O."/>
            <person name="Eacker S.M."/>
            <person name="Wilson-Rankin E.E."/>
            <person name="Purcell J."/>
            <person name="Lester P.J."/>
            <person name="Dearden P.K."/>
        </authorList>
    </citation>
    <scope>NUCLEOTIDE SEQUENCE</scope>
    <source>
        <strain evidence="1">Linc-1</strain>
    </source>
</reference>
<dbReference type="EMBL" id="JACSDZ010000006">
    <property type="protein sequence ID" value="KAF7401623.1"/>
    <property type="molecule type" value="Genomic_DNA"/>
</dbReference>
<name>A0A834K7N9_VESGE</name>
<dbReference type="Proteomes" id="UP000617340">
    <property type="component" value="Unassembled WGS sequence"/>
</dbReference>
<accession>A0A834K7N9</accession>
<protein>
    <submittedName>
        <fullName evidence="1">Uncharacterized protein</fullName>
    </submittedName>
</protein>
<dbReference type="AlphaFoldDB" id="A0A834K7N9"/>
<sequence length="130" mass="15406">MAISFDGEMLNKTVQWKSPEARGKRQSVSLLRNGWVSFYENRVYHKREIAETVSYFDRVTADCADCLIRHEDGNCNIVTTVIPQRFRISREVLREKQRKYGVSRIEDYSLETARLWFLHFDEFPLLLISL</sequence>
<comment type="caution">
    <text evidence="1">The sequence shown here is derived from an EMBL/GenBank/DDBJ whole genome shotgun (WGS) entry which is preliminary data.</text>
</comment>